<dbReference type="InterPro" id="IPR043359">
    <property type="entry name" value="GLI-like"/>
</dbReference>
<feature type="region of interest" description="Disordered" evidence="8">
    <location>
        <begin position="1"/>
        <end position="97"/>
    </location>
</feature>
<accession>A0A5M8PQB3</accession>
<feature type="region of interest" description="Disordered" evidence="8">
    <location>
        <begin position="223"/>
        <end position="242"/>
    </location>
</feature>
<dbReference type="PROSITE" id="PS50157">
    <property type="entry name" value="ZINC_FINGER_C2H2_2"/>
    <property type="match status" value="2"/>
</dbReference>
<evidence type="ECO:0000256" key="7">
    <source>
        <dbReference type="PROSITE-ProRule" id="PRU00042"/>
    </source>
</evidence>
<dbReference type="GO" id="GO:0005634">
    <property type="term" value="C:nucleus"/>
    <property type="evidence" value="ECO:0007669"/>
    <property type="project" value="UniProtKB-SubCell"/>
</dbReference>
<dbReference type="AlphaFoldDB" id="A0A5M8PQB3"/>
<dbReference type="GO" id="GO:0008270">
    <property type="term" value="F:zinc ion binding"/>
    <property type="evidence" value="ECO:0007669"/>
    <property type="project" value="UniProtKB-KW"/>
</dbReference>
<keyword evidence="3" id="KW-0677">Repeat</keyword>
<evidence type="ECO:0000256" key="1">
    <source>
        <dbReference type="ARBA" id="ARBA00004123"/>
    </source>
</evidence>
<sequence length="380" mass="43215">MADSPGSSLSSLSSDDFPEDVKAEDQDSNLDIMQDHPDRHIMPPTKRQRVGPFSHRSTPISHMEPQQDLTDISSDTSGDVPDSPRTGPMQVQDDEPGHEQITVCRWEGCPAGDLRNMDALVQHIHDDHIGTRQKMYSCQWDDCARKGMNHASGYALRAHMRSHTREKPFYCALPECDRSFTRSDALAKHMRTVHETEALRPSDPVPRNHSAAQAKPQRLKLIMNRKPPAGERSNGDTGDVDDDATIYTNTDADGEAQSCHPFEYPPDVQFSEEEIAMPPSELFRLLRRQVYWSEEEHQELRDEVEALEARRKEEWQAKELVLANVMEAELAKARELDENGNYEAVMKLKDDLPHPMLPMSGATPWYRIPVVPQDYKEEVP</sequence>
<name>A0A5M8PQB3_9LECA</name>
<comment type="subcellular location">
    <subcellularLocation>
        <location evidence="1">Nucleus</location>
    </subcellularLocation>
</comment>
<evidence type="ECO:0000313" key="11">
    <source>
        <dbReference type="Proteomes" id="UP000324767"/>
    </source>
</evidence>
<evidence type="ECO:0000256" key="2">
    <source>
        <dbReference type="ARBA" id="ARBA00022723"/>
    </source>
</evidence>
<feature type="region of interest" description="Disordered" evidence="8">
    <location>
        <begin position="196"/>
        <end position="217"/>
    </location>
</feature>
<dbReference type="PROSITE" id="PS00028">
    <property type="entry name" value="ZINC_FINGER_C2H2_1"/>
    <property type="match status" value="1"/>
</dbReference>
<dbReference type="GO" id="GO:0000978">
    <property type="term" value="F:RNA polymerase II cis-regulatory region sequence-specific DNA binding"/>
    <property type="evidence" value="ECO:0007669"/>
    <property type="project" value="TreeGrafter"/>
</dbReference>
<dbReference type="PANTHER" id="PTHR45718">
    <property type="entry name" value="TRANSCRIPTIONAL ACTIVATOR CUBITUS INTERRUPTUS"/>
    <property type="match status" value="1"/>
</dbReference>
<proteinExistence type="predicted"/>
<dbReference type="InterPro" id="IPR036236">
    <property type="entry name" value="Znf_C2H2_sf"/>
</dbReference>
<dbReference type="OrthoDB" id="3214149at2759"/>
<dbReference type="GO" id="GO:0000981">
    <property type="term" value="F:DNA-binding transcription factor activity, RNA polymerase II-specific"/>
    <property type="evidence" value="ECO:0007669"/>
    <property type="project" value="TreeGrafter"/>
</dbReference>
<comment type="caution">
    <text evidence="10">The sequence shown here is derived from an EMBL/GenBank/DDBJ whole genome shotgun (WGS) entry which is preliminary data.</text>
</comment>
<dbReference type="Proteomes" id="UP000324767">
    <property type="component" value="Unassembled WGS sequence"/>
</dbReference>
<evidence type="ECO:0000259" key="9">
    <source>
        <dbReference type="PROSITE" id="PS50157"/>
    </source>
</evidence>
<evidence type="ECO:0000256" key="8">
    <source>
        <dbReference type="SAM" id="MobiDB-lite"/>
    </source>
</evidence>
<feature type="domain" description="C2H2-type" evidence="9">
    <location>
        <begin position="136"/>
        <end position="168"/>
    </location>
</feature>
<feature type="compositionally biased region" description="Polar residues" evidence="8">
    <location>
        <begin position="67"/>
        <end position="77"/>
    </location>
</feature>
<reference evidence="10 11" key="1">
    <citation type="submission" date="2019-09" db="EMBL/GenBank/DDBJ databases">
        <title>The hologenome of the rock-dwelling lichen Lasallia pustulata.</title>
        <authorList>
            <person name="Greshake Tzovaras B."/>
            <person name="Segers F."/>
            <person name="Bicker A."/>
            <person name="Dal Grande F."/>
            <person name="Otte J."/>
            <person name="Hankeln T."/>
            <person name="Schmitt I."/>
            <person name="Ebersberger I."/>
        </authorList>
    </citation>
    <scope>NUCLEOTIDE SEQUENCE [LARGE SCALE GENOMIC DNA]</scope>
    <source>
        <strain evidence="10">A1-1</strain>
    </source>
</reference>
<evidence type="ECO:0000313" key="10">
    <source>
        <dbReference type="EMBL" id="KAA6411110.1"/>
    </source>
</evidence>
<protein>
    <recommendedName>
        <fullName evidence="9">C2H2-type domain-containing protein</fullName>
    </recommendedName>
</protein>
<dbReference type="InterPro" id="IPR013087">
    <property type="entry name" value="Znf_C2H2_type"/>
</dbReference>
<dbReference type="PANTHER" id="PTHR45718:SF4">
    <property type="entry name" value="TRANSCRIPTIONAL ACTIVATOR CUBITUS INTERRUPTUS"/>
    <property type="match status" value="1"/>
</dbReference>
<dbReference type="SMART" id="SM00355">
    <property type="entry name" value="ZnF_C2H2"/>
    <property type="match status" value="3"/>
</dbReference>
<evidence type="ECO:0000256" key="5">
    <source>
        <dbReference type="ARBA" id="ARBA00022833"/>
    </source>
</evidence>
<dbReference type="EMBL" id="VXIT01000008">
    <property type="protein sequence ID" value="KAA6411110.1"/>
    <property type="molecule type" value="Genomic_DNA"/>
</dbReference>
<dbReference type="Gene3D" id="3.30.160.60">
    <property type="entry name" value="Classic Zinc Finger"/>
    <property type="match status" value="3"/>
</dbReference>
<feature type="domain" description="C2H2-type" evidence="9">
    <location>
        <begin position="169"/>
        <end position="199"/>
    </location>
</feature>
<dbReference type="SUPFAM" id="SSF57667">
    <property type="entry name" value="beta-beta-alpha zinc fingers"/>
    <property type="match status" value="2"/>
</dbReference>
<keyword evidence="6" id="KW-0539">Nucleus</keyword>
<evidence type="ECO:0000256" key="6">
    <source>
        <dbReference type="ARBA" id="ARBA00023242"/>
    </source>
</evidence>
<organism evidence="10 11">
    <name type="scientific">Lasallia pustulata</name>
    <dbReference type="NCBI Taxonomy" id="136370"/>
    <lineage>
        <taxon>Eukaryota</taxon>
        <taxon>Fungi</taxon>
        <taxon>Dikarya</taxon>
        <taxon>Ascomycota</taxon>
        <taxon>Pezizomycotina</taxon>
        <taxon>Lecanoromycetes</taxon>
        <taxon>OSLEUM clade</taxon>
        <taxon>Umbilicariomycetidae</taxon>
        <taxon>Umbilicariales</taxon>
        <taxon>Umbilicariaceae</taxon>
        <taxon>Lasallia</taxon>
    </lineage>
</organism>
<keyword evidence="4 7" id="KW-0863">Zinc-finger</keyword>
<keyword evidence="5" id="KW-0862">Zinc</keyword>
<keyword evidence="2" id="KW-0479">Metal-binding</keyword>
<dbReference type="FunFam" id="3.30.160.60:FF:000201">
    <property type="entry name" value="C2H2 finger domain protein (Gli3)"/>
    <property type="match status" value="1"/>
</dbReference>
<gene>
    <name evidence="10" type="ORF">FRX48_05422</name>
</gene>
<evidence type="ECO:0000256" key="3">
    <source>
        <dbReference type="ARBA" id="ARBA00022737"/>
    </source>
</evidence>
<evidence type="ECO:0000256" key="4">
    <source>
        <dbReference type="ARBA" id="ARBA00022771"/>
    </source>
</evidence>
<dbReference type="Pfam" id="PF00096">
    <property type="entry name" value="zf-C2H2"/>
    <property type="match status" value="1"/>
</dbReference>